<evidence type="ECO:0000313" key="2">
    <source>
        <dbReference type="EMBL" id="EHH66830.1"/>
    </source>
</evidence>
<dbReference type="AlphaFoldDB" id="G7PJF4"/>
<evidence type="ECO:0000256" key="1">
    <source>
        <dbReference type="SAM" id="SignalP"/>
    </source>
</evidence>
<evidence type="ECO:0008006" key="3">
    <source>
        <dbReference type="Google" id="ProtNLM"/>
    </source>
</evidence>
<dbReference type="EMBL" id="CM001286">
    <property type="protein sequence ID" value="EHH66830.1"/>
    <property type="molecule type" value="Genomic_DNA"/>
</dbReference>
<organism>
    <name type="scientific">Macaca fascicularis</name>
    <name type="common">Crab-eating macaque</name>
    <name type="synonym">Cynomolgus monkey</name>
    <dbReference type="NCBI Taxonomy" id="9541"/>
    <lineage>
        <taxon>Eukaryota</taxon>
        <taxon>Metazoa</taxon>
        <taxon>Chordata</taxon>
        <taxon>Craniata</taxon>
        <taxon>Vertebrata</taxon>
        <taxon>Euteleostomi</taxon>
        <taxon>Mammalia</taxon>
        <taxon>Eutheria</taxon>
        <taxon>Euarchontoglires</taxon>
        <taxon>Primates</taxon>
        <taxon>Haplorrhini</taxon>
        <taxon>Catarrhini</taxon>
        <taxon>Cercopithecidae</taxon>
        <taxon>Cercopithecinae</taxon>
        <taxon>Macaca</taxon>
    </lineage>
</organism>
<keyword evidence="1" id="KW-0732">Signal</keyword>
<accession>G7PJF4</accession>
<proteinExistence type="predicted"/>
<feature type="non-terminal residue" evidence="2">
    <location>
        <position position="1"/>
    </location>
</feature>
<protein>
    <recommendedName>
        <fullName evidence="3">Secreted protein</fullName>
    </recommendedName>
</protein>
<sequence length="109" mass="11559">LAPGSPSSALCWGVMASSLLASLAIERVMRPLRLPWLLAVLRPLEATASFSSLSSPEVSGLPYLRRSSLSFSTSGFSSSFSASFSFSFSSFSSWLLRGMGCCCCCCCCC</sequence>
<feature type="non-terminal residue" evidence="2">
    <location>
        <position position="109"/>
    </location>
</feature>
<name>G7PJF4_MACFA</name>
<feature type="signal peptide" evidence="1">
    <location>
        <begin position="1"/>
        <end position="24"/>
    </location>
</feature>
<feature type="chain" id="PRO_5003502413" description="Secreted protein" evidence="1">
    <location>
        <begin position="25"/>
        <end position="109"/>
    </location>
</feature>
<reference evidence="2" key="1">
    <citation type="journal article" date="2011" name="Nat. Biotechnol.">
        <title>Genome sequencing and comparison of two nonhuman primate animal models, the cynomolgus and Chinese rhesus macaques.</title>
        <authorList>
            <person name="Yan G."/>
            <person name="Zhang G."/>
            <person name="Fang X."/>
            <person name="Zhang Y."/>
            <person name="Li C."/>
            <person name="Ling F."/>
            <person name="Cooper D.N."/>
            <person name="Li Q."/>
            <person name="Li Y."/>
            <person name="van Gool A.J."/>
            <person name="Du H."/>
            <person name="Chen J."/>
            <person name="Chen R."/>
            <person name="Zhang P."/>
            <person name="Huang Z."/>
            <person name="Thompson J.R."/>
            <person name="Meng Y."/>
            <person name="Bai Y."/>
            <person name="Wang J."/>
            <person name="Zhuo M."/>
            <person name="Wang T."/>
            <person name="Huang Y."/>
            <person name="Wei L."/>
            <person name="Li J."/>
            <person name="Wang Z."/>
            <person name="Hu H."/>
            <person name="Yang P."/>
            <person name="Le L."/>
            <person name="Stenson P.D."/>
            <person name="Li B."/>
            <person name="Liu X."/>
            <person name="Ball E.V."/>
            <person name="An N."/>
            <person name="Huang Q."/>
            <person name="Zhang Y."/>
            <person name="Fan W."/>
            <person name="Zhang X."/>
            <person name="Li Y."/>
            <person name="Wang W."/>
            <person name="Katze M.G."/>
            <person name="Su B."/>
            <person name="Nielsen R."/>
            <person name="Yang H."/>
            <person name="Wang J."/>
            <person name="Wang X."/>
            <person name="Wang J."/>
        </authorList>
    </citation>
    <scope>NUCLEOTIDE SEQUENCE [LARGE SCALE GENOMIC DNA]</scope>
    <source>
        <strain evidence="2">CE-4</strain>
    </source>
</reference>
<gene>
    <name evidence="2" type="ORF">EGM_03887</name>
</gene>
<dbReference type="Proteomes" id="UP000009130">
    <property type="component" value="Chromosome 11"/>
</dbReference>